<protein>
    <submittedName>
        <fullName evidence="1">Uncharacterized protein</fullName>
    </submittedName>
</protein>
<proteinExistence type="predicted"/>
<organism evidence="1 2">
    <name type="scientific">Mycolicibacterium crocinum</name>
    <dbReference type="NCBI Taxonomy" id="388459"/>
    <lineage>
        <taxon>Bacteria</taxon>
        <taxon>Bacillati</taxon>
        <taxon>Actinomycetota</taxon>
        <taxon>Actinomycetes</taxon>
        <taxon>Mycobacteriales</taxon>
        <taxon>Mycobacteriaceae</taxon>
        <taxon>Mycolicibacterium</taxon>
    </lineage>
</organism>
<name>A0ABY3TMQ2_9MYCO</name>
<dbReference type="Proteomes" id="UP001055337">
    <property type="component" value="Chromosome"/>
</dbReference>
<accession>A0ABY3TMQ2</accession>
<evidence type="ECO:0000313" key="1">
    <source>
        <dbReference type="EMBL" id="ULN41601.1"/>
    </source>
</evidence>
<reference evidence="1" key="1">
    <citation type="submission" date="2022-08" db="EMBL/GenBank/DDBJ databases">
        <title>Whole genome sequencing of non-tuberculosis mycobacteria type-strains.</title>
        <authorList>
            <person name="Igarashi Y."/>
            <person name="Osugi A."/>
            <person name="Mitarai S."/>
        </authorList>
    </citation>
    <scope>NUCLEOTIDE SEQUENCE</scope>
    <source>
        <strain evidence="1">JCM 16369</strain>
    </source>
</reference>
<dbReference type="RefSeq" id="WP_240178152.1">
    <property type="nucleotide sequence ID" value="NZ_CP092362.2"/>
</dbReference>
<evidence type="ECO:0000313" key="2">
    <source>
        <dbReference type="Proteomes" id="UP001055337"/>
    </source>
</evidence>
<sequence length="119" mass="13126">MSILGSHRPLIRVIDSARGHLDTAQCHLSDAIEYLDAARRTRAEEILDRTTAALADLDRLRATLPTSETCGQCWGTHKVVVSTGKWNYTAPCPVCRPAEFRAAEIDGDHVVIGPDWESK</sequence>
<keyword evidence="2" id="KW-1185">Reference proteome</keyword>
<gene>
    <name evidence="1" type="ORF">MI149_00080</name>
</gene>
<dbReference type="EMBL" id="CP092362">
    <property type="protein sequence ID" value="ULN41601.1"/>
    <property type="molecule type" value="Genomic_DNA"/>
</dbReference>